<dbReference type="EMBL" id="CAJFDH010000004">
    <property type="protein sequence ID" value="CAD5218627.1"/>
    <property type="molecule type" value="Genomic_DNA"/>
</dbReference>
<feature type="region of interest" description="Disordered" evidence="2">
    <location>
        <begin position="256"/>
        <end position="304"/>
    </location>
</feature>
<gene>
    <name evidence="3" type="ORF">BOKJ2_LOCUS7837</name>
</gene>
<feature type="compositionally biased region" description="Polar residues" evidence="2">
    <location>
        <begin position="1"/>
        <end position="20"/>
    </location>
</feature>
<feature type="coiled-coil region" evidence="1">
    <location>
        <begin position="132"/>
        <end position="170"/>
    </location>
</feature>
<sequence length="429" mass="48496">MGTGASTTRVQRISTDSSSVQHKKPPPVVKPPRRQSLGTSKRRGSTLNIQDDNEGGDKGNAESSVMPQRKEVEEYVEGLKREITSLDLKNRSLEDEIKWLREQLGQTPEKPSSFSTAKQKPNGISGDIKAMYLEMVEQHDFLKAEAKALKETSESQIQELQSELKEQTERYQTKVKFEQEMRERMEEVIREHLGEHYLYGVRSSLARDSSVSISSNSSIELKPLCRNFLPKGGRMSTPLTDSNETLNGKQFENYNDKLLPPIASPRGLTGFGLDGLEQDQNQNSHDRPSTSSALEQRSRKTRRDTLEELTVSENDLKSSNVSVFRRPTESRQRRLKSRERRLNDSHRNAQAKRRESEEIEVESITSNDNFADNEDVDEILNVSIPSLASIKHSGDSVTPVERFSRLSTSAKSRDSGFLGDTIGERTIVR</sequence>
<dbReference type="OrthoDB" id="10421537at2759"/>
<feature type="region of interest" description="Disordered" evidence="2">
    <location>
        <begin position="318"/>
        <end position="366"/>
    </location>
</feature>
<protein>
    <submittedName>
        <fullName evidence="3">Uncharacterized protein</fullName>
    </submittedName>
</protein>
<reference evidence="3" key="1">
    <citation type="submission" date="2020-09" db="EMBL/GenBank/DDBJ databases">
        <authorList>
            <person name="Kikuchi T."/>
        </authorList>
    </citation>
    <scope>NUCLEOTIDE SEQUENCE</scope>
    <source>
        <strain evidence="3">SH1</strain>
    </source>
</reference>
<feature type="region of interest" description="Disordered" evidence="2">
    <location>
        <begin position="1"/>
        <end position="69"/>
    </location>
</feature>
<comment type="caution">
    <text evidence="3">The sequence shown here is derived from an EMBL/GenBank/DDBJ whole genome shotgun (WGS) entry which is preliminary data.</text>
</comment>
<dbReference type="Proteomes" id="UP000614601">
    <property type="component" value="Unassembled WGS sequence"/>
</dbReference>
<proteinExistence type="predicted"/>
<evidence type="ECO:0000256" key="1">
    <source>
        <dbReference type="SAM" id="Coils"/>
    </source>
</evidence>
<feature type="compositionally biased region" description="Basic and acidic residues" evidence="2">
    <location>
        <begin position="340"/>
        <end position="356"/>
    </location>
</feature>
<name>A0A811KTQ1_9BILA</name>
<dbReference type="Proteomes" id="UP000783686">
    <property type="component" value="Unassembled WGS sequence"/>
</dbReference>
<keyword evidence="4" id="KW-1185">Reference proteome</keyword>
<evidence type="ECO:0000313" key="4">
    <source>
        <dbReference type="Proteomes" id="UP000614601"/>
    </source>
</evidence>
<feature type="compositionally biased region" description="Polar residues" evidence="2">
    <location>
        <begin position="278"/>
        <end position="295"/>
    </location>
</feature>
<evidence type="ECO:0000256" key="2">
    <source>
        <dbReference type="SAM" id="MobiDB-lite"/>
    </source>
</evidence>
<keyword evidence="1" id="KW-0175">Coiled coil</keyword>
<feature type="region of interest" description="Disordered" evidence="2">
    <location>
        <begin position="406"/>
        <end position="429"/>
    </location>
</feature>
<feature type="coiled-coil region" evidence="1">
    <location>
        <begin position="69"/>
        <end position="103"/>
    </location>
</feature>
<accession>A0A811KTQ1</accession>
<dbReference type="EMBL" id="CAJFCW020000004">
    <property type="protein sequence ID" value="CAG9111168.1"/>
    <property type="molecule type" value="Genomic_DNA"/>
</dbReference>
<organism evidence="3 4">
    <name type="scientific">Bursaphelenchus okinawaensis</name>
    <dbReference type="NCBI Taxonomy" id="465554"/>
    <lineage>
        <taxon>Eukaryota</taxon>
        <taxon>Metazoa</taxon>
        <taxon>Ecdysozoa</taxon>
        <taxon>Nematoda</taxon>
        <taxon>Chromadorea</taxon>
        <taxon>Rhabditida</taxon>
        <taxon>Tylenchina</taxon>
        <taxon>Tylenchomorpha</taxon>
        <taxon>Aphelenchoidea</taxon>
        <taxon>Aphelenchoididae</taxon>
        <taxon>Bursaphelenchus</taxon>
    </lineage>
</organism>
<evidence type="ECO:0000313" key="3">
    <source>
        <dbReference type="EMBL" id="CAD5218627.1"/>
    </source>
</evidence>
<dbReference type="AlphaFoldDB" id="A0A811KTQ1"/>